<dbReference type="PRINTS" id="PR00111">
    <property type="entry name" value="ABHYDROLASE"/>
</dbReference>
<sequence>MTSNAHTLEVNGFVTRYLTAGPSDAPVVLLVHDGAWGASAEVTWGEMMPLVARRYRVIAPDMLGFGGSAKAVQLDQSPYEFRARHLLALLDALEIDRPVHTIGNSFGGSVLLQAQTSPRWAPRFASVTSISGTGGPWRSARALSELGHFDGTAEDMRRILELVIDPYEGMEQQIADRLQWAAQPGHYASVVAPHTAVPETLRTERPPSTYPADLDGTGVPTLLVYGSRDDLVEPDWMERIVKEAPEVRTATLDTMHSPNISHPDLTWATIEPFLAEVEAAAR</sequence>
<evidence type="ECO:0000313" key="2">
    <source>
        <dbReference type="EMBL" id="MBF4161573.1"/>
    </source>
</evidence>
<comment type="caution">
    <text evidence="2">The sequence shown here is derived from an EMBL/GenBank/DDBJ whole genome shotgun (WGS) entry which is preliminary data.</text>
</comment>
<dbReference type="Pfam" id="PF12697">
    <property type="entry name" value="Abhydrolase_6"/>
    <property type="match status" value="1"/>
</dbReference>
<gene>
    <name evidence="2" type="ORF">ISG29_07700</name>
</gene>
<keyword evidence="2" id="KW-0378">Hydrolase</keyword>
<evidence type="ECO:0000313" key="3">
    <source>
        <dbReference type="Proteomes" id="UP000656804"/>
    </source>
</evidence>
<accession>A0A930YAN2</accession>
<dbReference type="SUPFAM" id="SSF53474">
    <property type="entry name" value="alpha/beta-Hydrolases"/>
    <property type="match status" value="1"/>
</dbReference>
<dbReference type="AlphaFoldDB" id="A0A930YAN2"/>
<dbReference type="EMBL" id="JADIVZ010000002">
    <property type="protein sequence ID" value="MBF4161573.1"/>
    <property type="molecule type" value="Genomic_DNA"/>
</dbReference>
<dbReference type="RefSeq" id="WP_194502767.1">
    <property type="nucleotide sequence ID" value="NZ_JADIVZ010000002.1"/>
</dbReference>
<name>A0A930YAN2_9ACTN</name>
<reference evidence="2" key="1">
    <citation type="submission" date="2020-11" db="EMBL/GenBank/DDBJ databases">
        <title>Nocardioides sp. CBS4Y-1, whole genome shotgun sequence.</title>
        <authorList>
            <person name="Tuo L."/>
        </authorList>
    </citation>
    <scope>NUCLEOTIDE SEQUENCE</scope>
    <source>
        <strain evidence="2">CBS4Y-1</strain>
    </source>
</reference>
<protein>
    <submittedName>
        <fullName evidence="2">Alpha/beta fold hydrolase</fullName>
    </submittedName>
</protein>
<dbReference type="Gene3D" id="3.40.50.1820">
    <property type="entry name" value="alpha/beta hydrolase"/>
    <property type="match status" value="1"/>
</dbReference>
<organism evidence="2 3">
    <name type="scientific">Nocardioides acrostichi</name>
    <dbReference type="NCBI Taxonomy" id="2784339"/>
    <lineage>
        <taxon>Bacteria</taxon>
        <taxon>Bacillati</taxon>
        <taxon>Actinomycetota</taxon>
        <taxon>Actinomycetes</taxon>
        <taxon>Propionibacteriales</taxon>
        <taxon>Nocardioidaceae</taxon>
        <taxon>Nocardioides</taxon>
    </lineage>
</organism>
<proteinExistence type="predicted"/>
<keyword evidence="3" id="KW-1185">Reference proteome</keyword>
<dbReference type="InterPro" id="IPR029058">
    <property type="entry name" value="AB_hydrolase_fold"/>
</dbReference>
<dbReference type="GO" id="GO:0016787">
    <property type="term" value="F:hydrolase activity"/>
    <property type="evidence" value="ECO:0007669"/>
    <property type="project" value="UniProtKB-KW"/>
</dbReference>
<dbReference type="InterPro" id="IPR000073">
    <property type="entry name" value="AB_hydrolase_1"/>
</dbReference>
<dbReference type="PANTHER" id="PTHR46438">
    <property type="entry name" value="ALPHA/BETA-HYDROLASES SUPERFAMILY PROTEIN"/>
    <property type="match status" value="1"/>
</dbReference>
<evidence type="ECO:0000259" key="1">
    <source>
        <dbReference type="Pfam" id="PF12697"/>
    </source>
</evidence>
<feature type="domain" description="AB hydrolase-1" evidence="1">
    <location>
        <begin position="28"/>
        <end position="266"/>
    </location>
</feature>
<dbReference type="Proteomes" id="UP000656804">
    <property type="component" value="Unassembled WGS sequence"/>
</dbReference>